<evidence type="ECO:0000256" key="1">
    <source>
        <dbReference type="SAM" id="MobiDB-lite"/>
    </source>
</evidence>
<accession>A0A8X6FSW0</accession>
<comment type="caution">
    <text evidence="3">The sequence shown here is derived from an EMBL/GenBank/DDBJ whole genome shotgun (WGS) entry which is preliminary data.</text>
</comment>
<sequence>MEAKEFENSPHEISSNSEPEKEALTDFDAVDFFIVTRIPVETYKFKWNVNLFCKLSTNKELYSPNICEFKEFSCKLKLVKYENGFGLFHVYQTRKSGTNPIASGSTSFAFGRSDVNTTETTLVYYDKNKLEESTIPHVIEYEVSISDMHGRVRINWSATFTNINDYGCCSIGEYRGNSWKTFFDDILVLHICMKVIKTPETEKQLIDPEYSLKFPAWEKLSVDLNSMYKNSLNADCILEVGAEKIRVNSSILSVRSPVFRKKLQHDEEKNTLRSVPIEDVKLPTMKRFLEFLYTGTIEEVAVELTLEEVSELYTAATEFEVNDLRKMCASTLIAMVSVDNVISILILANRHEDKDLKSEILNFIRLNYDIVVGSNSWRSFMNKEARVAYEILSFCAYKLNAAIEK</sequence>
<dbReference type="CDD" id="cd14733">
    <property type="entry name" value="BACK"/>
    <property type="match status" value="1"/>
</dbReference>
<dbReference type="InterPro" id="IPR000210">
    <property type="entry name" value="BTB/POZ_dom"/>
</dbReference>
<feature type="region of interest" description="Disordered" evidence="1">
    <location>
        <begin position="1"/>
        <end position="20"/>
    </location>
</feature>
<evidence type="ECO:0000313" key="4">
    <source>
        <dbReference type="Proteomes" id="UP000887116"/>
    </source>
</evidence>
<dbReference type="SMART" id="SM00225">
    <property type="entry name" value="BTB"/>
    <property type="match status" value="1"/>
</dbReference>
<dbReference type="Pfam" id="PF00651">
    <property type="entry name" value="BTB"/>
    <property type="match status" value="1"/>
</dbReference>
<dbReference type="OrthoDB" id="2311693at2759"/>
<dbReference type="Gene3D" id="3.30.710.10">
    <property type="entry name" value="Potassium Channel Kv1.1, Chain A"/>
    <property type="match status" value="1"/>
</dbReference>
<dbReference type="PANTHER" id="PTHR24413">
    <property type="entry name" value="SPECKLE-TYPE POZ PROTEIN"/>
    <property type="match status" value="1"/>
</dbReference>
<feature type="compositionally biased region" description="Basic and acidic residues" evidence="1">
    <location>
        <begin position="1"/>
        <end position="10"/>
    </location>
</feature>
<dbReference type="Gene3D" id="1.25.40.420">
    <property type="match status" value="1"/>
</dbReference>
<name>A0A8X6FSW0_TRICU</name>
<gene>
    <name evidence="3" type="primary">spop-b_46</name>
    <name evidence="3" type="ORF">TNCT_548901</name>
</gene>
<proteinExistence type="predicted"/>
<evidence type="ECO:0000313" key="3">
    <source>
        <dbReference type="EMBL" id="GFQ88091.1"/>
    </source>
</evidence>
<dbReference type="AlphaFoldDB" id="A0A8X6FSW0"/>
<dbReference type="Proteomes" id="UP000887116">
    <property type="component" value="Unassembled WGS sequence"/>
</dbReference>
<dbReference type="InterPro" id="IPR011333">
    <property type="entry name" value="SKP1/BTB/POZ_sf"/>
</dbReference>
<dbReference type="PROSITE" id="PS50097">
    <property type="entry name" value="BTB"/>
    <property type="match status" value="1"/>
</dbReference>
<protein>
    <submittedName>
        <fullName evidence="3">Speckle-type POZ protein B</fullName>
    </submittedName>
</protein>
<dbReference type="CDD" id="cd18186">
    <property type="entry name" value="BTB_POZ_ZBTB_KLHL-like"/>
    <property type="match status" value="1"/>
</dbReference>
<keyword evidence="4" id="KW-1185">Reference proteome</keyword>
<dbReference type="SUPFAM" id="SSF54695">
    <property type="entry name" value="POZ domain"/>
    <property type="match status" value="1"/>
</dbReference>
<dbReference type="EMBL" id="BMAO01033256">
    <property type="protein sequence ID" value="GFQ88091.1"/>
    <property type="molecule type" value="Genomic_DNA"/>
</dbReference>
<feature type="domain" description="BTB" evidence="2">
    <location>
        <begin position="234"/>
        <end position="301"/>
    </location>
</feature>
<evidence type="ECO:0000259" key="2">
    <source>
        <dbReference type="PROSITE" id="PS50097"/>
    </source>
</evidence>
<reference evidence="3" key="1">
    <citation type="submission" date="2020-07" db="EMBL/GenBank/DDBJ databases">
        <title>Multicomponent nature underlies the extraordinary mechanical properties of spider dragline silk.</title>
        <authorList>
            <person name="Kono N."/>
            <person name="Nakamura H."/>
            <person name="Mori M."/>
            <person name="Yoshida Y."/>
            <person name="Ohtoshi R."/>
            <person name="Malay A.D."/>
            <person name="Moran D.A.P."/>
            <person name="Tomita M."/>
            <person name="Numata K."/>
            <person name="Arakawa K."/>
        </authorList>
    </citation>
    <scope>NUCLEOTIDE SEQUENCE</scope>
</reference>
<organism evidence="3 4">
    <name type="scientific">Trichonephila clavata</name>
    <name type="common">Joro spider</name>
    <name type="synonym">Nephila clavata</name>
    <dbReference type="NCBI Taxonomy" id="2740835"/>
    <lineage>
        <taxon>Eukaryota</taxon>
        <taxon>Metazoa</taxon>
        <taxon>Ecdysozoa</taxon>
        <taxon>Arthropoda</taxon>
        <taxon>Chelicerata</taxon>
        <taxon>Arachnida</taxon>
        <taxon>Araneae</taxon>
        <taxon>Araneomorphae</taxon>
        <taxon>Entelegynae</taxon>
        <taxon>Araneoidea</taxon>
        <taxon>Nephilidae</taxon>
        <taxon>Trichonephila</taxon>
    </lineage>
</organism>